<comment type="caution">
    <text evidence="2">The sequence shown here is derived from an EMBL/GenBank/DDBJ whole genome shotgun (WGS) entry which is preliminary data.</text>
</comment>
<accession>A0A9J6ED62</accession>
<feature type="compositionally biased region" description="Polar residues" evidence="1">
    <location>
        <begin position="142"/>
        <end position="157"/>
    </location>
</feature>
<dbReference type="AlphaFoldDB" id="A0A9J6ED62"/>
<reference evidence="2" key="1">
    <citation type="journal article" date="2020" name="Cell">
        <title>Large-Scale Comparative Analyses of Tick Genomes Elucidate Their Genetic Diversity and Vector Capacities.</title>
        <authorList>
            <consortium name="Tick Genome and Microbiome Consortium (TIGMIC)"/>
            <person name="Jia N."/>
            <person name="Wang J."/>
            <person name="Shi W."/>
            <person name="Du L."/>
            <person name="Sun Y."/>
            <person name="Zhan W."/>
            <person name="Jiang J.F."/>
            <person name="Wang Q."/>
            <person name="Zhang B."/>
            <person name="Ji P."/>
            <person name="Bell-Sakyi L."/>
            <person name="Cui X.M."/>
            <person name="Yuan T.T."/>
            <person name="Jiang B.G."/>
            <person name="Yang W.F."/>
            <person name="Lam T.T."/>
            <person name="Chang Q.C."/>
            <person name="Ding S.J."/>
            <person name="Wang X.J."/>
            <person name="Zhu J.G."/>
            <person name="Ruan X.D."/>
            <person name="Zhao L."/>
            <person name="Wei J.T."/>
            <person name="Ye R.Z."/>
            <person name="Que T.C."/>
            <person name="Du C.H."/>
            <person name="Zhou Y.H."/>
            <person name="Cheng J.X."/>
            <person name="Dai P.F."/>
            <person name="Guo W.B."/>
            <person name="Han X.H."/>
            <person name="Huang E.J."/>
            <person name="Li L.F."/>
            <person name="Wei W."/>
            <person name="Gao Y.C."/>
            <person name="Liu J.Z."/>
            <person name="Shao H.Z."/>
            <person name="Wang X."/>
            <person name="Wang C.C."/>
            <person name="Yang T.C."/>
            <person name="Huo Q.B."/>
            <person name="Li W."/>
            <person name="Chen H.Y."/>
            <person name="Chen S.E."/>
            <person name="Zhou L.G."/>
            <person name="Ni X.B."/>
            <person name="Tian J.H."/>
            <person name="Sheng Y."/>
            <person name="Liu T."/>
            <person name="Pan Y.S."/>
            <person name="Xia L.Y."/>
            <person name="Li J."/>
            <person name="Zhao F."/>
            <person name="Cao W.C."/>
        </authorList>
    </citation>
    <scope>NUCLEOTIDE SEQUENCE</scope>
    <source>
        <strain evidence="2">Rmic-2018</strain>
    </source>
</reference>
<dbReference type="VEuPathDB" id="VectorBase:LOC119163910"/>
<evidence type="ECO:0000313" key="2">
    <source>
        <dbReference type="EMBL" id="KAH8032427.1"/>
    </source>
</evidence>
<keyword evidence="3" id="KW-1185">Reference proteome</keyword>
<gene>
    <name evidence="2" type="ORF">HPB51_025183</name>
</gene>
<reference evidence="2" key="2">
    <citation type="submission" date="2021-09" db="EMBL/GenBank/DDBJ databases">
        <authorList>
            <person name="Jia N."/>
            <person name="Wang J."/>
            <person name="Shi W."/>
            <person name="Du L."/>
            <person name="Sun Y."/>
            <person name="Zhan W."/>
            <person name="Jiang J."/>
            <person name="Wang Q."/>
            <person name="Zhang B."/>
            <person name="Ji P."/>
            <person name="Sakyi L.B."/>
            <person name="Cui X."/>
            <person name="Yuan T."/>
            <person name="Jiang B."/>
            <person name="Yang W."/>
            <person name="Lam T.T.-Y."/>
            <person name="Chang Q."/>
            <person name="Ding S."/>
            <person name="Wang X."/>
            <person name="Zhu J."/>
            <person name="Ruan X."/>
            <person name="Zhao L."/>
            <person name="Wei J."/>
            <person name="Que T."/>
            <person name="Du C."/>
            <person name="Cheng J."/>
            <person name="Dai P."/>
            <person name="Han X."/>
            <person name="Huang E."/>
            <person name="Gao Y."/>
            <person name="Liu J."/>
            <person name="Shao H."/>
            <person name="Ye R."/>
            <person name="Li L."/>
            <person name="Wei W."/>
            <person name="Wang X."/>
            <person name="Wang C."/>
            <person name="Huo Q."/>
            <person name="Li W."/>
            <person name="Guo W."/>
            <person name="Chen H."/>
            <person name="Chen S."/>
            <person name="Zhou L."/>
            <person name="Zhou L."/>
            <person name="Ni X."/>
            <person name="Tian J."/>
            <person name="Zhou Y."/>
            <person name="Sheng Y."/>
            <person name="Liu T."/>
            <person name="Pan Y."/>
            <person name="Xia L."/>
            <person name="Li J."/>
            <person name="Zhao F."/>
            <person name="Cao W."/>
        </authorList>
    </citation>
    <scope>NUCLEOTIDE SEQUENCE</scope>
    <source>
        <strain evidence="2">Rmic-2018</strain>
        <tissue evidence="2">Larvae</tissue>
    </source>
</reference>
<sequence length="157" mass="17405">MDCLAAKRHQYLGSGNPLRNGYSVDEDNGIAKSHDEAYKRATSRKDVFAADHVSAALFLNYFRRTVNGLSSVGLNHSLDTDMWRVKKGETNNSMKPQSYTSFQEKDHTDLTKSYCGLKITPGNEDQDGNDEKSIRTGMVPPSSKQQSEVTLSSPSLL</sequence>
<organism evidence="2 3">
    <name type="scientific">Rhipicephalus microplus</name>
    <name type="common">Cattle tick</name>
    <name type="synonym">Boophilus microplus</name>
    <dbReference type="NCBI Taxonomy" id="6941"/>
    <lineage>
        <taxon>Eukaryota</taxon>
        <taxon>Metazoa</taxon>
        <taxon>Ecdysozoa</taxon>
        <taxon>Arthropoda</taxon>
        <taxon>Chelicerata</taxon>
        <taxon>Arachnida</taxon>
        <taxon>Acari</taxon>
        <taxon>Parasitiformes</taxon>
        <taxon>Ixodida</taxon>
        <taxon>Ixodoidea</taxon>
        <taxon>Ixodidae</taxon>
        <taxon>Rhipicephalinae</taxon>
        <taxon>Rhipicephalus</taxon>
        <taxon>Boophilus</taxon>
    </lineage>
</organism>
<dbReference type="Proteomes" id="UP000821866">
    <property type="component" value="Chromosome 3"/>
</dbReference>
<protein>
    <submittedName>
        <fullName evidence="2">Uncharacterized protein</fullName>
    </submittedName>
</protein>
<evidence type="ECO:0000313" key="3">
    <source>
        <dbReference type="Proteomes" id="UP000821866"/>
    </source>
</evidence>
<evidence type="ECO:0000256" key="1">
    <source>
        <dbReference type="SAM" id="MobiDB-lite"/>
    </source>
</evidence>
<dbReference type="EMBL" id="JABSTU010000005">
    <property type="protein sequence ID" value="KAH8032427.1"/>
    <property type="molecule type" value="Genomic_DNA"/>
</dbReference>
<proteinExistence type="predicted"/>
<name>A0A9J6ED62_RHIMP</name>
<feature type="region of interest" description="Disordered" evidence="1">
    <location>
        <begin position="114"/>
        <end position="157"/>
    </location>
</feature>